<keyword evidence="4" id="KW-1185">Reference proteome</keyword>
<evidence type="ECO:0000313" key="4">
    <source>
        <dbReference type="Proteomes" id="UP001501195"/>
    </source>
</evidence>
<feature type="transmembrane region" description="Helical" evidence="2">
    <location>
        <begin position="271"/>
        <end position="304"/>
    </location>
</feature>
<protein>
    <recommendedName>
        <fullName evidence="5">Glycerophosphoryl diester phosphodiesterase family protein</fullName>
    </recommendedName>
</protein>
<feature type="transmembrane region" description="Helical" evidence="2">
    <location>
        <begin position="208"/>
        <end position="237"/>
    </location>
</feature>
<feature type="transmembrane region" description="Helical" evidence="2">
    <location>
        <begin position="135"/>
        <end position="159"/>
    </location>
</feature>
<accession>A0ABP8VG02</accession>
<evidence type="ECO:0000256" key="2">
    <source>
        <dbReference type="SAM" id="Phobius"/>
    </source>
</evidence>
<name>A0ABP8VG02_9ACTN</name>
<dbReference type="Proteomes" id="UP001501195">
    <property type="component" value="Unassembled WGS sequence"/>
</dbReference>
<feature type="transmembrane region" description="Helical" evidence="2">
    <location>
        <begin position="180"/>
        <end position="202"/>
    </location>
</feature>
<feature type="compositionally biased region" description="Low complexity" evidence="1">
    <location>
        <begin position="16"/>
        <end position="29"/>
    </location>
</feature>
<feature type="transmembrane region" description="Helical" evidence="2">
    <location>
        <begin position="324"/>
        <end position="347"/>
    </location>
</feature>
<feature type="transmembrane region" description="Helical" evidence="2">
    <location>
        <begin position="80"/>
        <end position="102"/>
    </location>
</feature>
<keyword evidence="2" id="KW-1133">Transmembrane helix</keyword>
<keyword evidence="2" id="KW-0472">Membrane</keyword>
<evidence type="ECO:0000313" key="3">
    <source>
        <dbReference type="EMBL" id="GAA4662189.1"/>
    </source>
</evidence>
<evidence type="ECO:0000256" key="1">
    <source>
        <dbReference type="SAM" id="MobiDB-lite"/>
    </source>
</evidence>
<feature type="region of interest" description="Disordered" evidence="1">
    <location>
        <begin position="1"/>
        <end position="51"/>
    </location>
</feature>
<comment type="caution">
    <text evidence="3">The sequence shown here is derived from an EMBL/GenBank/DDBJ whole genome shotgun (WGS) entry which is preliminary data.</text>
</comment>
<gene>
    <name evidence="3" type="ORF">GCM10023225_34550</name>
</gene>
<organism evidence="3 4">
    <name type="scientific">Kineococcus glutinatus</name>
    <dbReference type="NCBI Taxonomy" id="1070872"/>
    <lineage>
        <taxon>Bacteria</taxon>
        <taxon>Bacillati</taxon>
        <taxon>Actinomycetota</taxon>
        <taxon>Actinomycetes</taxon>
        <taxon>Kineosporiales</taxon>
        <taxon>Kineosporiaceae</taxon>
        <taxon>Kineococcus</taxon>
    </lineage>
</organism>
<reference evidence="4" key="1">
    <citation type="journal article" date="2019" name="Int. J. Syst. Evol. Microbiol.">
        <title>The Global Catalogue of Microorganisms (GCM) 10K type strain sequencing project: providing services to taxonomists for standard genome sequencing and annotation.</title>
        <authorList>
            <consortium name="The Broad Institute Genomics Platform"/>
            <consortium name="The Broad Institute Genome Sequencing Center for Infectious Disease"/>
            <person name="Wu L."/>
            <person name="Ma J."/>
        </authorList>
    </citation>
    <scope>NUCLEOTIDE SEQUENCE [LARGE SCALE GENOMIC DNA]</scope>
    <source>
        <strain evidence="4">JCM 18126</strain>
    </source>
</reference>
<dbReference type="RefSeq" id="WP_345714106.1">
    <property type="nucleotide sequence ID" value="NZ_BAABIL010000746.1"/>
</dbReference>
<proteinExistence type="predicted"/>
<sequence length="372" mass="37439">MGEGTQEPPPPGSGGPWQQPGTGPAPQWASPQQHAGAPAPPPPGWGPAAAARPGIVPLRPLGLGEIYDGAFRAFRQNPPVMVGLSAIVVALSTLLTLVPTALLTSDLAELGAAGEVSTDAVVDQLASIASRSVPAFVVTVALQSIATTVLNGLLIVAVSRAVLGERIGLGALWGLARGRVLPLVALAVFLVLPGLLLALLAVGPGIALIAAGSAGAGVAVLVVSTLAAIAVGAWLYVRWSLAAPALLLERAGVLGSMGRSWRLVRGSTWRVLGITLLTWLIAYAVITALAVPFSVLAGVVTGVLSASGAEPTTGTVVLQQAIGSVGSTVANTVALPFVASVTALLYIDLRMRREGLDVELHRAAAGGPPEQG</sequence>
<dbReference type="EMBL" id="BAABIL010000746">
    <property type="protein sequence ID" value="GAA4662189.1"/>
    <property type="molecule type" value="Genomic_DNA"/>
</dbReference>
<evidence type="ECO:0008006" key="5">
    <source>
        <dbReference type="Google" id="ProtNLM"/>
    </source>
</evidence>
<keyword evidence="2" id="KW-0812">Transmembrane</keyword>